<reference evidence="2 3" key="1">
    <citation type="submission" date="2023-01" db="EMBL/GenBank/DDBJ databases">
        <authorList>
            <person name="Whitehead M."/>
        </authorList>
    </citation>
    <scope>NUCLEOTIDE SEQUENCE [LARGE SCALE GENOMIC DNA]</scope>
</reference>
<feature type="compositionally biased region" description="Low complexity" evidence="1">
    <location>
        <begin position="16"/>
        <end position="25"/>
    </location>
</feature>
<gene>
    <name evidence="2" type="ORF">MEUPH1_LOCUS2447</name>
</gene>
<feature type="compositionally biased region" description="Basic and acidic residues" evidence="1">
    <location>
        <begin position="1"/>
        <end position="14"/>
    </location>
</feature>
<evidence type="ECO:0000256" key="1">
    <source>
        <dbReference type="SAM" id="MobiDB-lite"/>
    </source>
</evidence>
<dbReference type="EMBL" id="CARXXK010000001">
    <property type="protein sequence ID" value="CAI6345433.1"/>
    <property type="molecule type" value="Genomic_DNA"/>
</dbReference>
<name>A0AAV0VRQ6_9HEMI</name>
<sequence length="70" mass="7387">MAALLERNHFDGDRSGSGNRSGGFYRRSESRPCGGGDDDGLVVVVVAATTAAAPAMSYNDVVMIHSETRQ</sequence>
<accession>A0AAV0VRQ6</accession>
<organism evidence="2 3">
    <name type="scientific">Macrosiphum euphorbiae</name>
    <name type="common">potato aphid</name>
    <dbReference type="NCBI Taxonomy" id="13131"/>
    <lineage>
        <taxon>Eukaryota</taxon>
        <taxon>Metazoa</taxon>
        <taxon>Ecdysozoa</taxon>
        <taxon>Arthropoda</taxon>
        <taxon>Hexapoda</taxon>
        <taxon>Insecta</taxon>
        <taxon>Pterygota</taxon>
        <taxon>Neoptera</taxon>
        <taxon>Paraneoptera</taxon>
        <taxon>Hemiptera</taxon>
        <taxon>Sternorrhyncha</taxon>
        <taxon>Aphidomorpha</taxon>
        <taxon>Aphidoidea</taxon>
        <taxon>Aphididae</taxon>
        <taxon>Macrosiphini</taxon>
        <taxon>Macrosiphum</taxon>
    </lineage>
</organism>
<proteinExistence type="predicted"/>
<dbReference type="AlphaFoldDB" id="A0AAV0VRQ6"/>
<dbReference type="Proteomes" id="UP001160148">
    <property type="component" value="Unassembled WGS sequence"/>
</dbReference>
<keyword evidence="3" id="KW-1185">Reference proteome</keyword>
<evidence type="ECO:0000313" key="3">
    <source>
        <dbReference type="Proteomes" id="UP001160148"/>
    </source>
</evidence>
<feature type="region of interest" description="Disordered" evidence="1">
    <location>
        <begin position="1"/>
        <end position="38"/>
    </location>
</feature>
<comment type="caution">
    <text evidence="2">The sequence shown here is derived from an EMBL/GenBank/DDBJ whole genome shotgun (WGS) entry which is preliminary data.</text>
</comment>
<evidence type="ECO:0000313" key="2">
    <source>
        <dbReference type="EMBL" id="CAI6345433.1"/>
    </source>
</evidence>
<protein>
    <submittedName>
        <fullName evidence="2">Uncharacterized protein</fullName>
    </submittedName>
</protein>